<feature type="region of interest" description="Disordered" evidence="9">
    <location>
        <begin position="91"/>
        <end position="142"/>
    </location>
</feature>
<dbReference type="InterPro" id="IPR000747">
    <property type="entry name" value="HD_engrailed"/>
</dbReference>
<dbReference type="Proteomes" id="UP000597762">
    <property type="component" value="Unassembled WGS sequence"/>
</dbReference>
<feature type="compositionally biased region" description="Low complexity" evidence="9">
    <location>
        <begin position="91"/>
        <end position="113"/>
    </location>
</feature>
<evidence type="ECO:0000256" key="8">
    <source>
        <dbReference type="RuleBase" id="RU000682"/>
    </source>
</evidence>
<accession>A0A812B9P4</accession>
<dbReference type="PANTHER" id="PTHR24341:SF6">
    <property type="entry name" value="HOMEOBOX PROTEIN INVECTED"/>
    <property type="match status" value="1"/>
</dbReference>
<dbReference type="PRINTS" id="PR00026">
    <property type="entry name" value="ENGRAILED"/>
</dbReference>
<protein>
    <submittedName>
        <fullName evidence="11">EN</fullName>
    </submittedName>
</protein>
<feature type="DNA-binding region" description="Homeobox" evidence="7">
    <location>
        <begin position="234"/>
        <end position="293"/>
    </location>
</feature>
<dbReference type="InterPro" id="IPR000047">
    <property type="entry name" value="HTH_motif"/>
</dbReference>
<dbReference type="InterPro" id="IPR017970">
    <property type="entry name" value="Homeobox_CS"/>
</dbReference>
<keyword evidence="6 7" id="KW-0539">Nucleus</keyword>
<dbReference type="OrthoDB" id="6159439at2759"/>
<dbReference type="Gene3D" id="1.10.10.60">
    <property type="entry name" value="Homeodomain-like"/>
    <property type="match status" value="1"/>
</dbReference>
<dbReference type="InterPro" id="IPR050720">
    <property type="entry name" value="Engrailed_Homeobox_TFs"/>
</dbReference>
<dbReference type="PROSITE" id="PS00027">
    <property type="entry name" value="HOMEOBOX_1"/>
    <property type="match status" value="1"/>
</dbReference>
<dbReference type="Pfam" id="PF10525">
    <property type="entry name" value="Engrail_1_C_sig"/>
    <property type="match status" value="1"/>
</dbReference>
<dbReference type="SMART" id="SM00389">
    <property type="entry name" value="HOX"/>
    <property type="match status" value="1"/>
</dbReference>
<dbReference type="GO" id="GO:0005634">
    <property type="term" value="C:nucleus"/>
    <property type="evidence" value="ECO:0007669"/>
    <property type="project" value="UniProtKB-SubCell"/>
</dbReference>
<dbReference type="PROSITE" id="PS50071">
    <property type="entry name" value="HOMEOBOX_2"/>
    <property type="match status" value="1"/>
</dbReference>
<evidence type="ECO:0000256" key="7">
    <source>
        <dbReference type="PROSITE-ProRule" id="PRU00108"/>
    </source>
</evidence>
<dbReference type="GO" id="GO:0000981">
    <property type="term" value="F:DNA-binding transcription factor activity, RNA polymerase II-specific"/>
    <property type="evidence" value="ECO:0007669"/>
    <property type="project" value="InterPro"/>
</dbReference>
<dbReference type="InterPro" id="IPR020479">
    <property type="entry name" value="HD_metazoa"/>
</dbReference>
<feature type="region of interest" description="Disordered" evidence="9">
    <location>
        <begin position="159"/>
        <end position="196"/>
    </location>
</feature>
<dbReference type="CDD" id="cd00086">
    <property type="entry name" value="homeodomain"/>
    <property type="match status" value="1"/>
</dbReference>
<keyword evidence="4 7" id="KW-0238">DNA-binding</keyword>
<dbReference type="GO" id="GO:0000978">
    <property type="term" value="F:RNA polymerase II cis-regulatory region sequence-specific DNA binding"/>
    <property type="evidence" value="ECO:0007669"/>
    <property type="project" value="TreeGrafter"/>
</dbReference>
<dbReference type="FunFam" id="1.10.10.60:FF:000189">
    <property type="entry name" value="Homeobox protein engrailed-like"/>
    <property type="match status" value="1"/>
</dbReference>
<dbReference type="PRINTS" id="PR00031">
    <property type="entry name" value="HTHREPRESSR"/>
</dbReference>
<keyword evidence="3" id="KW-0217">Developmental protein</keyword>
<proteinExistence type="inferred from homology"/>
<dbReference type="InterPro" id="IPR001356">
    <property type="entry name" value="HD"/>
</dbReference>
<evidence type="ECO:0000256" key="6">
    <source>
        <dbReference type="ARBA" id="ARBA00023242"/>
    </source>
</evidence>
<evidence type="ECO:0000256" key="9">
    <source>
        <dbReference type="SAM" id="MobiDB-lite"/>
    </source>
</evidence>
<sequence>MREKSTGECVYYQNRRTPESQEQVKTLSAIFTHEDAHNPPDLTRKFTNFFIDDILKPEFGKKPFETGTTTIATLSPVVRRLKSFHSSSFPFSSLSQSSLSSPSSPSSKVSQNSGVPPSGKKKNSSRYGSDQRRCSPSKSSTHLTSISVASLDSSHILQTESDKQQTLSPTSLGTAKKDLTTGTPVDPKSNENLPQSTGFQFKYPAWVFCTRYSDRPSSGPRSRKMKRKDKKPDEKRPRTAFTPEQLQKLKREFDLGRYLTEDRRQSLAKELGLNESQIKIWFQNKRAKMKKVSGTKNPLALQLIAEGLYNHQTSKD</sequence>
<dbReference type="PRINTS" id="PR00024">
    <property type="entry name" value="HOMEOBOX"/>
</dbReference>
<evidence type="ECO:0000256" key="4">
    <source>
        <dbReference type="ARBA" id="ARBA00023125"/>
    </source>
</evidence>
<evidence type="ECO:0000259" key="10">
    <source>
        <dbReference type="PROSITE" id="PS50071"/>
    </source>
</evidence>
<keyword evidence="12" id="KW-1185">Reference proteome</keyword>
<evidence type="ECO:0000313" key="11">
    <source>
        <dbReference type="EMBL" id="CAE1173924.1"/>
    </source>
</evidence>
<dbReference type="EMBL" id="CAHIKZ030000430">
    <property type="protein sequence ID" value="CAE1173924.1"/>
    <property type="molecule type" value="Genomic_DNA"/>
</dbReference>
<feature type="compositionally biased region" description="Polar residues" evidence="9">
    <location>
        <begin position="159"/>
        <end position="173"/>
    </location>
</feature>
<reference evidence="11" key="1">
    <citation type="submission" date="2021-01" db="EMBL/GenBank/DDBJ databases">
        <authorList>
            <person name="Li R."/>
            <person name="Bekaert M."/>
        </authorList>
    </citation>
    <scope>NUCLEOTIDE SEQUENCE</scope>
    <source>
        <strain evidence="11">Farmed</strain>
    </source>
</reference>
<evidence type="ECO:0000256" key="3">
    <source>
        <dbReference type="ARBA" id="ARBA00022473"/>
    </source>
</evidence>
<evidence type="ECO:0000313" key="12">
    <source>
        <dbReference type="Proteomes" id="UP000597762"/>
    </source>
</evidence>
<feature type="region of interest" description="Disordered" evidence="9">
    <location>
        <begin position="214"/>
        <end position="240"/>
    </location>
</feature>
<name>A0A812B9P4_ACAPH</name>
<keyword evidence="5 7" id="KW-0371">Homeobox</keyword>
<evidence type="ECO:0000256" key="5">
    <source>
        <dbReference type="ARBA" id="ARBA00023155"/>
    </source>
</evidence>
<comment type="subcellular location">
    <subcellularLocation>
        <location evidence="1 7 8">Nucleus</location>
    </subcellularLocation>
</comment>
<gene>
    <name evidence="11" type="ORF">SPHA_12844</name>
</gene>
<dbReference type="InterPro" id="IPR019549">
    <property type="entry name" value="Homeobox-engrailed_C-terminal"/>
</dbReference>
<dbReference type="Pfam" id="PF00046">
    <property type="entry name" value="Homeodomain"/>
    <property type="match status" value="1"/>
</dbReference>
<evidence type="ECO:0000256" key="1">
    <source>
        <dbReference type="ARBA" id="ARBA00004123"/>
    </source>
</evidence>
<dbReference type="AlphaFoldDB" id="A0A812B9P4"/>
<comment type="caution">
    <text evidence="11">The sequence shown here is derived from an EMBL/GenBank/DDBJ whole genome shotgun (WGS) entry which is preliminary data.</text>
</comment>
<dbReference type="PANTHER" id="PTHR24341">
    <property type="entry name" value="HOMEOBOX PROTEIN ENGRAILED"/>
    <property type="match status" value="1"/>
</dbReference>
<dbReference type="SUPFAM" id="SSF46689">
    <property type="entry name" value="Homeodomain-like"/>
    <property type="match status" value="1"/>
</dbReference>
<evidence type="ECO:0000256" key="2">
    <source>
        <dbReference type="ARBA" id="ARBA00010896"/>
    </source>
</evidence>
<dbReference type="InterPro" id="IPR009057">
    <property type="entry name" value="Homeodomain-like_sf"/>
</dbReference>
<dbReference type="GO" id="GO:0009653">
    <property type="term" value="P:anatomical structure morphogenesis"/>
    <property type="evidence" value="ECO:0007669"/>
    <property type="project" value="UniProtKB-ARBA"/>
</dbReference>
<feature type="domain" description="Homeobox" evidence="10">
    <location>
        <begin position="232"/>
        <end position="292"/>
    </location>
</feature>
<organism evidence="11 12">
    <name type="scientific">Acanthosepion pharaonis</name>
    <name type="common">Pharaoh cuttlefish</name>
    <name type="synonym">Sepia pharaonis</name>
    <dbReference type="NCBI Taxonomy" id="158019"/>
    <lineage>
        <taxon>Eukaryota</taxon>
        <taxon>Metazoa</taxon>
        <taxon>Spiralia</taxon>
        <taxon>Lophotrochozoa</taxon>
        <taxon>Mollusca</taxon>
        <taxon>Cephalopoda</taxon>
        <taxon>Coleoidea</taxon>
        <taxon>Decapodiformes</taxon>
        <taxon>Sepiida</taxon>
        <taxon>Sepiina</taxon>
        <taxon>Sepiidae</taxon>
        <taxon>Acanthosepion</taxon>
    </lineage>
</organism>
<comment type="similarity">
    <text evidence="2">Belongs to the engrailed homeobox family.</text>
</comment>
<dbReference type="GO" id="GO:0030182">
    <property type="term" value="P:neuron differentiation"/>
    <property type="evidence" value="ECO:0007669"/>
    <property type="project" value="TreeGrafter"/>
</dbReference>